<organism evidence="2 3">
    <name type="scientific">Roseovarius pacificus</name>
    <dbReference type="NCBI Taxonomy" id="337701"/>
    <lineage>
        <taxon>Bacteria</taxon>
        <taxon>Pseudomonadati</taxon>
        <taxon>Pseudomonadota</taxon>
        <taxon>Alphaproteobacteria</taxon>
        <taxon>Rhodobacterales</taxon>
        <taxon>Roseobacteraceae</taxon>
        <taxon>Roseovarius</taxon>
    </lineage>
</organism>
<dbReference type="EMBL" id="FRBR01000011">
    <property type="protein sequence ID" value="SHM17162.1"/>
    <property type="molecule type" value="Genomic_DNA"/>
</dbReference>
<dbReference type="Proteomes" id="UP000183974">
    <property type="component" value="Unassembled WGS sequence"/>
</dbReference>
<accession>A0A1M7GL88</accession>
<dbReference type="RefSeq" id="WP_073035834.1">
    <property type="nucleotide sequence ID" value="NZ_BMLR01000012.1"/>
</dbReference>
<name>A0A1M7GL88_9RHOB</name>
<dbReference type="PANTHER" id="PTHR43664:SF1">
    <property type="entry name" value="BETA-METHYLMALYL-COA DEHYDRATASE"/>
    <property type="match status" value="1"/>
</dbReference>
<dbReference type="OrthoDB" id="9796589at2"/>
<evidence type="ECO:0000259" key="1">
    <source>
        <dbReference type="Pfam" id="PF13452"/>
    </source>
</evidence>
<dbReference type="InterPro" id="IPR052342">
    <property type="entry name" value="MCH/BMMD"/>
</dbReference>
<gene>
    <name evidence="2" type="ORF">SAMN05444398_1115</name>
</gene>
<keyword evidence="3" id="KW-1185">Reference proteome</keyword>
<dbReference type="STRING" id="337701.SAMN05444398_1115"/>
<reference evidence="2 3" key="1">
    <citation type="submission" date="2016-11" db="EMBL/GenBank/DDBJ databases">
        <authorList>
            <person name="Jaros S."/>
            <person name="Januszkiewicz K."/>
            <person name="Wedrychowicz H."/>
        </authorList>
    </citation>
    <scope>NUCLEOTIDE SEQUENCE [LARGE SCALE GENOMIC DNA]</scope>
    <source>
        <strain evidence="2 3">DSM 29589</strain>
    </source>
</reference>
<dbReference type="SUPFAM" id="SSF54637">
    <property type="entry name" value="Thioesterase/thiol ester dehydrase-isomerase"/>
    <property type="match status" value="1"/>
</dbReference>
<dbReference type="Gene3D" id="3.10.129.10">
    <property type="entry name" value="Hotdog Thioesterase"/>
    <property type="match status" value="1"/>
</dbReference>
<feature type="domain" description="FAS1-like dehydratase" evidence="1">
    <location>
        <begin position="21"/>
        <end position="136"/>
    </location>
</feature>
<sequence>METGLYFEEYTEDWSHESKGLKITDEMIGDFVELCRFTSPTFTDRSYADKNYSGRMSPGLFVLSLAEGLVIDAGLTRRRGIFLMELQPKFLKPAFAGDTITNRVTLKHKRLTSKPDRGVVVTSHDVVNQKGETVITYLSTRMIRTRNFVEAG</sequence>
<dbReference type="InterPro" id="IPR039569">
    <property type="entry name" value="FAS1-like_DH_region"/>
</dbReference>
<dbReference type="Pfam" id="PF13452">
    <property type="entry name" value="FAS1_DH_region"/>
    <property type="match status" value="1"/>
</dbReference>
<dbReference type="PANTHER" id="PTHR43664">
    <property type="entry name" value="MONOAMINE OXIDASE-RELATED"/>
    <property type="match status" value="1"/>
</dbReference>
<protein>
    <submittedName>
        <fullName evidence="2">Acyl dehydratase</fullName>
    </submittedName>
</protein>
<dbReference type="AlphaFoldDB" id="A0A1M7GL88"/>
<dbReference type="InterPro" id="IPR029069">
    <property type="entry name" value="HotDog_dom_sf"/>
</dbReference>
<evidence type="ECO:0000313" key="3">
    <source>
        <dbReference type="Proteomes" id="UP000183974"/>
    </source>
</evidence>
<proteinExistence type="predicted"/>
<evidence type="ECO:0000313" key="2">
    <source>
        <dbReference type="EMBL" id="SHM17162.1"/>
    </source>
</evidence>